<keyword evidence="3" id="KW-1185">Reference proteome</keyword>
<dbReference type="EMBL" id="JAJJMB010010315">
    <property type="protein sequence ID" value="KAI3909687.1"/>
    <property type="molecule type" value="Genomic_DNA"/>
</dbReference>
<name>A0AAD4XG70_9MAGN</name>
<evidence type="ECO:0000313" key="3">
    <source>
        <dbReference type="Proteomes" id="UP001202328"/>
    </source>
</evidence>
<protein>
    <submittedName>
        <fullName evidence="2">Uncharacterized protein</fullName>
    </submittedName>
</protein>
<feature type="region of interest" description="Disordered" evidence="1">
    <location>
        <begin position="32"/>
        <end position="51"/>
    </location>
</feature>
<proteinExistence type="predicted"/>
<evidence type="ECO:0000256" key="1">
    <source>
        <dbReference type="SAM" id="MobiDB-lite"/>
    </source>
</evidence>
<feature type="non-terminal residue" evidence="2">
    <location>
        <position position="51"/>
    </location>
</feature>
<evidence type="ECO:0000313" key="2">
    <source>
        <dbReference type="EMBL" id="KAI3909687.1"/>
    </source>
</evidence>
<feature type="non-terminal residue" evidence="2">
    <location>
        <position position="1"/>
    </location>
</feature>
<comment type="caution">
    <text evidence="2">The sequence shown here is derived from an EMBL/GenBank/DDBJ whole genome shotgun (WGS) entry which is preliminary data.</text>
</comment>
<reference evidence="2" key="1">
    <citation type="submission" date="2022-04" db="EMBL/GenBank/DDBJ databases">
        <title>A functionally conserved STORR gene fusion in Papaver species that diverged 16.8 million years ago.</title>
        <authorList>
            <person name="Catania T."/>
        </authorList>
    </citation>
    <scope>NUCLEOTIDE SEQUENCE</scope>
    <source>
        <strain evidence="2">S-188037</strain>
    </source>
</reference>
<organism evidence="2 3">
    <name type="scientific">Papaver atlanticum</name>
    <dbReference type="NCBI Taxonomy" id="357466"/>
    <lineage>
        <taxon>Eukaryota</taxon>
        <taxon>Viridiplantae</taxon>
        <taxon>Streptophyta</taxon>
        <taxon>Embryophyta</taxon>
        <taxon>Tracheophyta</taxon>
        <taxon>Spermatophyta</taxon>
        <taxon>Magnoliopsida</taxon>
        <taxon>Ranunculales</taxon>
        <taxon>Papaveraceae</taxon>
        <taxon>Papaveroideae</taxon>
        <taxon>Papaver</taxon>
    </lineage>
</organism>
<gene>
    <name evidence="2" type="ORF">MKW98_014104</name>
</gene>
<accession>A0AAD4XG70</accession>
<dbReference type="AlphaFoldDB" id="A0AAD4XG70"/>
<sequence>ASTAIYLFSIGGLLDDLENIVFTMGLKNKKLQKGKKNSLSGAAATGAGEDR</sequence>
<dbReference type="Proteomes" id="UP001202328">
    <property type="component" value="Unassembled WGS sequence"/>
</dbReference>